<name>A0A3G9IU18_9BACL</name>
<dbReference type="KEGG" id="pbk:Back11_32210"/>
<dbReference type="OrthoDB" id="9788327at2"/>
<dbReference type="InterPro" id="IPR002931">
    <property type="entry name" value="Transglutaminase-like"/>
</dbReference>
<dbReference type="AlphaFoldDB" id="A0A3G9IU18"/>
<dbReference type="InterPro" id="IPR038765">
    <property type="entry name" value="Papain-like_cys_pep_sf"/>
</dbReference>
<dbReference type="RefSeq" id="WP_125659065.1">
    <property type="nucleotide sequence ID" value="NZ_AP019308.1"/>
</dbReference>
<protein>
    <submittedName>
        <fullName evidence="1">Uncharacterized protein</fullName>
    </submittedName>
</protein>
<dbReference type="InterPro" id="IPR052557">
    <property type="entry name" value="CAP/Cytokinesis_protein"/>
</dbReference>
<dbReference type="Gene3D" id="3.10.620.30">
    <property type="match status" value="1"/>
</dbReference>
<proteinExistence type="predicted"/>
<dbReference type="SMART" id="SM00460">
    <property type="entry name" value="TGc"/>
    <property type="match status" value="1"/>
</dbReference>
<sequence>MKQLMFRFSLVALLLLFGLGSDFYYTPSPTVTSASTMKELESKLDQKIREQSNEITMEYTGDQKELSADFAKLLRNVFAKDDYTAYILDSYLYTIRTWGSTAKIKISIKYRETAGQTEQVAAQIKKLLPTIIKPYMTDLQKIKMIHDWIVLHVAYDLSLERYTAYDAIHTGKTVCQGYSLLAYRMLNEAGIEVRIIEGTVDSGNHVWNLVHIGDTWYHMDVTWDDPIPDREGKVSYSYFLKNDAQMKKDHQWVKWYPAAN</sequence>
<dbReference type="PANTHER" id="PTHR46333:SF2">
    <property type="entry name" value="CYTOKINESIS PROTEIN 3"/>
    <property type="match status" value="1"/>
</dbReference>
<dbReference type="EMBL" id="AP019308">
    <property type="protein sequence ID" value="BBH21876.1"/>
    <property type="molecule type" value="Genomic_DNA"/>
</dbReference>
<organism evidence="1 2">
    <name type="scientific">Paenibacillus baekrokdamisoli</name>
    <dbReference type="NCBI Taxonomy" id="1712516"/>
    <lineage>
        <taxon>Bacteria</taxon>
        <taxon>Bacillati</taxon>
        <taxon>Bacillota</taxon>
        <taxon>Bacilli</taxon>
        <taxon>Bacillales</taxon>
        <taxon>Paenibacillaceae</taxon>
        <taxon>Paenibacillus</taxon>
    </lineage>
</organism>
<keyword evidence="2" id="KW-1185">Reference proteome</keyword>
<evidence type="ECO:0000313" key="1">
    <source>
        <dbReference type="EMBL" id="BBH21876.1"/>
    </source>
</evidence>
<evidence type="ECO:0000313" key="2">
    <source>
        <dbReference type="Proteomes" id="UP000275368"/>
    </source>
</evidence>
<dbReference type="PANTHER" id="PTHR46333">
    <property type="entry name" value="CYTOKINESIS PROTEIN 3"/>
    <property type="match status" value="1"/>
</dbReference>
<gene>
    <name evidence="1" type="ORF">Back11_32210</name>
</gene>
<dbReference type="SUPFAM" id="SSF54001">
    <property type="entry name" value="Cysteine proteinases"/>
    <property type="match status" value="1"/>
</dbReference>
<accession>A0A3G9IU18</accession>
<dbReference type="GO" id="GO:0005737">
    <property type="term" value="C:cytoplasm"/>
    <property type="evidence" value="ECO:0007669"/>
    <property type="project" value="TreeGrafter"/>
</dbReference>
<reference evidence="1 2" key="1">
    <citation type="submission" date="2018-11" db="EMBL/GenBank/DDBJ databases">
        <title>Complete genome sequence of Paenibacillus baekrokdamisoli strain KCTC 33723.</title>
        <authorList>
            <person name="Kang S.W."/>
            <person name="Lee K.C."/>
            <person name="Kim K.K."/>
            <person name="Kim J.S."/>
            <person name="Kim D.S."/>
            <person name="Ko S.H."/>
            <person name="Yang S.H."/>
            <person name="Lee J.S."/>
        </authorList>
    </citation>
    <scope>NUCLEOTIDE SEQUENCE [LARGE SCALE GENOMIC DNA]</scope>
    <source>
        <strain evidence="1 2">KCTC 33723</strain>
    </source>
</reference>
<dbReference type="Pfam" id="PF01841">
    <property type="entry name" value="Transglut_core"/>
    <property type="match status" value="1"/>
</dbReference>
<dbReference type="Proteomes" id="UP000275368">
    <property type="component" value="Chromosome"/>
</dbReference>